<reference evidence="1" key="1">
    <citation type="submission" date="2022-06" db="EMBL/GenBank/DDBJ databases">
        <title>Phylogenomic reconstructions and comparative analyses of Kickxellomycotina fungi.</title>
        <authorList>
            <person name="Reynolds N.K."/>
            <person name="Stajich J.E."/>
            <person name="Barry K."/>
            <person name="Grigoriev I.V."/>
            <person name="Crous P."/>
            <person name="Smith M.E."/>
        </authorList>
    </citation>
    <scope>NUCLEOTIDE SEQUENCE</scope>
    <source>
        <strain evidence="1">RSA 2271</strain>
    </source>
</reference>
<organism evidence="1 2">
    <name type="scientific">Spiromyces aspiralis</name>
    <dbReference type="NCBI Taxonomy" id="68401"/>
    <lineage>
        <taxon>Eukaryota</taxon>
        <taxon>Fungi</taxon>
        <taxon>Fungi incertae sedis</taxon>
        <taxon>Zoopagomycota</taxon>
        <taxon>Kickxellomycotina</taxon>
        <taxon>Kickxellomycetes</taxon>
        <taxon>Kickxellales</taxon>
        <taxon>Kickxellaceae</taxon>
        <taxon>Spiromyces</taxon>
    </lineage>
</organism>
<comment type="caution">
    <text evidence="1">The sequence shown here is derived from an EMBL/GenBank/DDBJ whole genome shotgun (WGS) entry which is preliminary data.</text>
</comment>
<accession>A0ACC1HIT5</accession>
<dbReference type="Proteomes" id="UP001145114">
    <property type="component" value="Unassembled WGS sequence"/>
</dbReference>
<gene>
    <name evidence="1" type="ORF">EV182_000851</name>
</gene>
<dbReference type="EMBL" id="JAMZIH010005217">
    <property type="protein sequence ID" value="KAJ1675648.1"/>
    <property type="molecule type" value="Genomic_DNA"/>
</dbReference>
<protein>
    <submittedName>
        <fullName evidence="1">Uncharacterized protein</fullName>
    </submittedName>
</protein>
<evidence type="ECO:0000313" key="1">
    <source>
        <dbReference type="EMBL" id="KAJ1675648.1"/>
    </source>
</evidence>
<sequence length="594" mass="63848">MPETMQPQYDIDRLGTLKRSRLQKLCKRFDLKATGKNIELVERLIEYYEQHQGNGEDDQKREDGPRHPTPKDTDEESKGEGTRAQLDTTDAGHTDSSDEVVPVSGSNAYNGNGSNRDDITVAESESRQAKSNADPIMSAPIPSSAQHNQGPKDCSTLESAVSIPASLAAIVQGAREPQEHGSTKSVTNSEFKSLASNIIAELESRTISMSNTERKELSEGWLKKNGAISTSKDQPVKMTGTSRRYDSAHEELFSKSDSIANHWAALRNPSRNPEKRRLAGTAGELSKSKAEDTIATPSKRQKVNNPCAQRDSIRSPVPHYMTPRGRASATASSNSKQERLIRMARRTPLFRRQPTGPASSTTGTINNPLAAATAAKKKRVLHNLTRPAPVKQAPPSPSSIAAKLSASTTDNPPQLMGSVKHSPAAVTPTRGTMQPQFSEPLSHGKPAGGRLPLPRLTRATMLFAASREKAVSAGNTPNNSSNAGGLGATLPPSLPRPKSSLPLSSNCEGTSTTESGVTSTTTTSNNPSPSVTKRPATPTLMVNSSSFPSYMRPTAASQRLWRTQPSEAHKSKASSQISPKRPTIGRPRAEPSKR</sequence>
<proteinExistence type="predicted"/>
<name>A0ACC1HIT5_9FUNG</name>
<evidence type="ECO:0000313" key="2">
    <source>
        <dbReference type="Proteomes" id="UP001145114"/>
    </source>
</evidence>
<keyword evidence="2" id="KW-1185">Reference proteome</keyword>